<reference evidence="5 6" key="1">
    <citation type="submission" date="2023-04" db="EMBL/GenBank/DDBJ databases">
        <title>Luteimonas sp. M1R5S18.</title>
        <authorList>
            <person name="Sun J.-Q."/>
        </authorList>
    </citation>
    <scope>NUCLEOTIDE SEQUENCE [LARGE SCALE GENOMIC DNA]</scope>
    <source>
        <strain evidence="5 6">M1R5S18</strain>
    </source>
</reference>
<keyword evidence="5" id="KW-0548">Nucleotidyltransferase</keyword>
<keyword evidence="5" id="KW-0808">Transferase</keyword>
<feature type="transmembrane region" description="Helical" evidence="3">
    <location>
        <begin position="91"/>
        <end position="118"/>
    </location>
</feature>
<dbReference type="GO" id="GO:0052621">
    <property type="term" value="F:diguanylate cyclase activity"/>
    <property type="evidence" value="ECO:0007669"/>
    <property type="project" value="UniProtKB-EC"/>
</dbReference>
<accession>A0ABT6JET1</accession>
<feature type="transmembrane region" description="Helical" evidence="3">
    <location>
        <begin position="58"/>
        <end position="79"/>
    </location>
</feature>
<dbReference type="PANTHER" id="PTHR45138">
    <property type="entry name" value="REGULATORY COMPONENTS OF SENSORY TRANSDUCTION SYSTEM"/>
    <property type="match status" value="1"/>
</dbReference>
<comment type="catalytic activity">
    <reaction evidence="2">
        <text>2 GTP = 3',3'-c-di-GMP + 2 diphosphate</text>
        <dbReference type="Rhea" id="RHEA:24898"/>
        <dbReference type="ChEBI" id="CHEBI:33019"/>
        <dbReference type="ChEBI" id="CHEBI:37565"/>
        <dbReference type="ChEBI" id="CHEBI:58805"/>
        <dbReference type="EC" id="2.7.7.65"/>
    </reaction>
</comment>
<protein>
    <recommendedName>
        <fullName evidence="1">diguanylate cyclase</fullName>
        <ecNumber evidence="1">2.7.7.65</ecNumber>
    </recommendedName>
</protein>
<dbReference type="Pfam" id="PF00990">
    <property type="entry name" value="GGDEF"/>
    <property type="match status" value="1"/>
</dbReference>
<keyword evidence="3" id="KW-1133">Transmembrane helix</keyword>
<comment type="caution">
    <text evidence="5">The sequence shown here is derived from an EMBL/GenBank/DDBJ whole genome shotgun (WGS) entry which is preliminary data.</text>
</comment>
<evidence type="ECO:0000256" key="2">
    <source>
        <dbReference type="ARBA" id="ARBA00034247"/>
    </source>
</evidence>
<dbReference type="SMART" id="SM00267">
    <property type="entry name" value="GGDEF"/>
    <property type="match status" value="1"/>
</dbReference>
<gene>
    <name evidence="5" type="ORF">QFW80_01470</name>
</gene>
<dbReference type="InterPro" id="IPR029787">
    <property type="entry name" value="Nucleotide_cyclase"/>
</dbReference>
<dbReference type="CDD" id="cd01949">
    <property type="entry name" value="GGDEF"/>
    <property type="match status" value="1"/>
</dbReference>
<dbReference type="SUPFAM" id="SSF55073">
    <property type="entry name" value="Nucleotide cyclase"/>
    <property type="match status" value="1"/>
</dbReference>
<dbReference type="EMBL" id="JARXRN010000016">
    <property type="protein sequence ID" value="MDH5829188.1"/>
    <property type="molecule type" value="Genomic_DNA"/>
</dbReference>
<keyword evidence="3" id="KW-0472">Membrane</keyword>
<evidence type="ECO:0000256" key="1">
    <source>
        <dbReference type="ARBA" id="ARBA00012528"/>
    </source>
</evidence>
<dbReference type="NCBIfam" id="TIGR00254">
    <property type="entry name" value="GGDEF"/>
    <property type="match status" value="1"/>
</dbReference>
<sequence>MDGPALGLSGATGAAKGGVMWSNRLRVDFHLGIVVMFGTITVLGISPFGVYRYLRGEYLIALIDLVIVASIVGAALYAWRTGRTAGAASFLAATYSLGCVAVAHLGGLPGLLWVYPVLVANFLLIRRWPALLISGGAMAAVAASDAALATPLEKVLFLVTAIVVSLFSFVFASRAELQRSQLEAIALHDPLTGAGNRRGLELELQAAINTSERQATPLGLLIFDIDHFKAINDAFGHEAGDDVLVQLATVVRGNTRANDRFFRLGGEEFTLLLPGASGDALWAIAEKLRTAVETGVQCRGRTVTISLGAATHRGGEAAAEWLARADAAMYRAKRAGRNRTTTADADGVPA</sequence>
<dbReference type="RefSeq" id="WP_280599222.1">
    <property type="nucleotide sequence ID" value="NZ_JARXRN010000016.1"/>
</dbReference>
<dbReference type="PANTHER" id="PTHR45138:SF9">
    <property type="entry name" value="DIGUANYLATE CYCLASE DGCM-RELATED"/>
    <property type="match status" value="1"/>
</dbReference>
<evidence type="ECO:0000259" key="4">
    <source>
        <dbReference type="PROSITE" id="PS50887"/>
    </source>
</evidence>
<proteinExistence type="predicted"/>
<organism evidence="5 6">
    <name type="scientific">Luteimonas rhizosphaericola</name>
    <dbReference type="NCBI Taxonomy" id="3042024"/>
    <lineage>
        <taxon>Bacteria</taxon>
        <taxon>Pseudomonadati</taxon>
        <taxon>Pseudomonadota</taxon>
        <taxon>Gammaproteobacteria</taxon>
        <taxon>Lysobacterales</taxon>
        <taxon>Lysobacteraceae</taxon>
        <taxon>Luteimonas</taxon>
    </lineage>
</organism>
<feature type="transmembrane region" description="Helical" evidence="3">
    <location>
        <begin position="155"/>
        <end position="172"/>
    </location>
</feature>
<keyword evidence="3" id="KW-0812">Transmembrane</keyword>
<dbReference type="Gene3D" id="3.30.70.270">
    <property type="match status" value="1"/>
</dbReference>
<feature type="transmembrane region" description="Helical" evidence="3">
    <location>
        <begin position="130"/>
        <end position="149"/>
    </location>
</feature>
<evidence type="ECO:0000313" key="6">
    <source>
        <dbReference type="Proteomes" id="UP001156831"/>
    </source>
</evidence>
<evidence type="ECO:0000313" key="5">
    <source>
        <dbReference type="EMBL" id="MDH5829188.1"/>
    </source>
</evidence>
<feature type="transmembrane region" description="Helical" evidence="3">
    <location>
        <begin position="29"/>
        <end position="51"/>
    </location>
</feature>
<feature type="domain" description="GGDEF" evidence="4">
    <location>
        <begin position="216"/>
        <end position="345"/>
    </location>
</feature>
<evidence type="ECO:0000256" key="3">
    <source>
        <dbReference type="SAM" id="Phobius"/>
    </source>
</evidence>
<dbReference type="PROSITE" id="PS50887">
    <property type="entry name" value="GGDEF"/>
    <property type="match status" value="1"/>
</dbReference>
<dbReference type="EC" id="2.7.7.65" evidence="1"/>
<dbReference type="InterPro" id="IPR043128">
    <property type="entry name" value="Rev_trsase/Diguanyl_cyclase"/>
</dbReference>
<dbReference type="InterPro" id="IPR000160">
    <property type="entry name" value="GGDEF_dom"/>
</dbReference>
<keyword evidence="6" id="KW-1185">Reference proteome</keyword>
<name>A0ABT6JET1_9GAMM</name>
<dbReference type="InterPro" id="IPR050469">
    <property type="entry name" value="Diguanylate_Cyclase"/>
</dbReference>
<dbReference type="Proteomes" id="UP001156831">
    <property type="component" value="Unassembled WGS sequence"/>
</dbReference>